<evidence type="ECO:0000256" key="1">
    <source>
        <dbReference type="ARBA" id="ARBA00012018"/>
    </source>
</evidence>
<dbReference type="Pfam" id="PF00882">
    <property type="entry name" value="Zn_dep_PLPC"/>
    <property type="match status" value="1"/>
</dbReference>
<keyword evidence="11" id="KW-1185">Reference proteome</keyword>
<feature type="domain" description="Zn-dependent PLC" evidence="9">
    <location>
        <begin position="20"/>
        <end position="231"/>
    </location>
</feature>
<evidence type="ECO:0000256" key="2">
    <source>
        <dbReference type="ARBA" id="ARBA00018391"/>
    </source>
</evidence>
<evidence type="ECO:0000259" key="9">
    <source>
        <dbReference type="PROSITE" id="PS51346"/>
    </source>
</evidence>
<dbReference type="SUPFAM" id="SSF48537">
    <property type="entry name" value="Phospholipase C/P1 nuclease"/>
    <property type="match status" value="1"/>
</dbReference>
<dbReference type="InterPro" id="IPR008947">
    <property type="entry name" value="PLipase_C/P1_nuclease_dom_sf"/>
</dbReference>
<dbReference type="Gene3D" id="1.10.575.10">
    <property type="entry name" value="P1 Nuclease"/>
    <property type="match status" value="1"/>
</dbReference>
<keyword evidence="6" id="KW-0378">Hydrolase</keyword>
<evidence type="ECO:0000256" key="5">
    <source>
        <dbReference type="ARBA" id="ARBA00022729"/>
    </source>
</evidence>
<keyword evidence="4" id="KW-0479">Metal-binding</keyword>
<keyword evidence="5" id="KW-0732">Signal</keyword>
<dbReference type="eggNOG" id="ENOG5032CXY">
    <property type="taxonomic scope" value="Bacteria"/>
</dbReference>
<dbReference type="KEGG" id="dca:Desca_0564"/>
<evidence type="ECO:0000256" key="7">
    <source>
        <dbReference type="ARBA" id="ARBA00022833"/>
    </source>
</evidence>
<sequence>MSLTQTTWHCAKAMLTLTIPFQAIKSSRPRNTHRFCNLQAINILKRDGFRQEALLYHSFRDALNRGAVWCDKGFKNISHYYNHQANSGLWHGPDAPTECQFYVNRAVKKWRQGRLSEAMFYLGAAVHIIQDLCVPHHASGLVFGGHKFFEDWAREHYEDFTVNHGGIYDLADSGADWVIENAAVSATYLPQVINGNNSTAIAGVVEILLQRAQKTTAGFLLYFHRLTQFKK</sequence>
<dbReference type="InterPro" id="IPR029002">
    <property type="entry name" value="PLPC/GPLD1"/>
</dbReference>
<dbReference type="InterPro" id="IPR001531">
    <property type="entry name" value="Zn_PLipaseC"/>
</dbReference>
<reference evidence="10" key="1">
    <citation type="submission" date="2011-05" db="EMBL/GenBank/DDBJ databases">
        <title>Complete sequence of Desulfotomaculum carboxydivorans CO-1-SRB.</title>
        <authorList>
            <consortium name="US DOE Joint Genome Institute"/>
            <person name="Lucas S."/>
            <person name="Han J."/>
            <person name="Lapidus A."/>
            <person name="Cheng J.-F."/>
            <person name="Goodwin L."/>
            <person name="Pitluck S."/>
            <person name="Peters L."/>
            <person name="Mikhailova N."/>
            <person name="Lu M."/>
            <person name="Han C."/>
            <person name="Tapia R."/>
            <person name="Land M."/>
            <person name="Hauser L."/>
            <person name="Kyrpides N."/>
            <person name="Ivanova N."/>
            <person name="Pagani I."/>
            <person name="Stams A."/>
            <person name="Plugge C."/>
            <person name="Muyzer G."/>
            <person name="Kuever J."/>
            <person name="Parshina S."/>
            <person name="Ivanova A."/>
            <person name="Nazina T."/>
            <person name="Woyke T."/>
        </authorList>
    </citation>
    <scope>NUCLEOTIDE SEQUENCE [LARGE SCALE GENOMIC DNA]</scope>
    <source>
        <strain evidence="10">CO-1-SRB</strain>
    </source>
</reference>
<evidence type="ECO:0000256" key="3">
    <source>
        <dbReference type="ARBA" id="ARBA00022525"/>
    </source>
</evidence>
<dbReference type="EMBL" id="CP002736">
    <property type="protein sequence ID" value="AEF93454.1"/>
    <property type="molecule type" value="Genomic_DNA"/>
</dbReference>
<dbReference type="CDD" id="cd11009">
    <property type="entry name" value="Zn_dep_PLPC"/>
    <property type="match status" value="1"/>
</dbReference>
<organism evidence="10 11">
    <name type="scientific">Desulfotomaculum nigrificans (strain DSM 14880 / VKM B-2319 / CO-1-SRB)</name>
    <name type="common">Desulfotomaculum carboxydivorans</name>
    <dbReference type="NCBI Taxonomy" id="868595"/>
    <lineage>
        <taxon>Bacteria</taxon>
        <taxon>Bacillati</taxon>
        <taxon>Bacillota</taxon>
        <taxon>Clostridia</taxon>
        <taxon>Eubacteriales</taxon>
        <taxon>Desulfotomaculaceae</taxon>
        <taxon>Desulfotomaculum</taxon>
    </lineage>
</organism>
<dbReference type="HOGENOM" id="CLU_100197_0_0_9"/>
<dbReference type="STRING" id="868595.Desca_0564"/>
<gene>
    <name evidence="10" type="ordered locus">Desca_0564</name>
</gene>
<dbReference type="GO" id="GO:0034480">
    <property type="term" value="F:phosphatidylcholine phospholipase C activity"/>
    <property type="evidence" value="ECO:0007669"/>
    <property type="project" value="UniProtKB-EC"/>
</dbReference>
<dbReference type="AlphaFoldDB" id="F6B7T2"/>
<dbReference type="GO" id="GO:0008270">
    <property type="term" value="F:zinc ion binding"/>
    <property type="evidence" value="ECO:0007669"/>
    <property type="project" value="InterPro"/>
</dbReference>
<evidence type="ECO:0000313" key="11">
    <source>
        <dbReference type="Proteomes" id="UP000009226"/>
    </source>
</evidence>
<dbReference type="Proteomes" id="UP000009226">
    <property type="component" value="Chromosome"/>
</dbReference>
<dbReference type="PROSITE" id="PS51346">
    <property type="entry name" value="PROKAR_ZN_DEPEND_PLPC_2"/>
    <property type="match status" value="1"/>
</dbReference>
<name>F6B7T2_DESCC</name>
<keyword evidence="7" id="KW-0862">Zinc</keyword>
<protein>
    <recommendedName>
        <fullName evidence="2">Phospholipase C</fullName>
        <ecNumber evidence="1">3.1.4.3</ecNumber>
    </recommendedName>
    <alternativeName>
        <fullName evidence="8">Phosphatidylcholine cholinephosphohydrolase</fullName>
    </alternativeName>
</protein>
<dbReference type="SMART" id="SM00770">
    <property type="entry name" value="Zn_dep_PLPC"/>
    <property type="match status" value="1"/>
</dbReference>
<dbReference type="RefSeq" id="WP_013809699.1">
    <property type="nucleotide sequence ID" value="NC_015565.1"/>
</dbReference>
<evidence type="ECO:0000313" key="10">
    <source>
        <dbReference type="EMBL" id="AEF93454.1"/>
    </source>
</evidence>
<evidence type="ECO:0000256" key="8">
    <source>
        <dbReference type="ARBA" id="ARBA00031285"/>
    </source>
</evidence>
<proteinExistence type="predicted"/>
<evidence type="ECO:0000256" key="6">
    <source>
        <dbReference type="ARBA" id="ARBA00022801"/>
    </source>
</evidence>
<keyword evidence="3" id="KW-0964">Secreted</keyword>
<dbReference type="EC" id="3.1.4.3" evidence="1"/>
<evidence type="ECO:0000256" key="4">
    <source>
        <dbReference type="ARBA" id="ARBA00022723"/>
    </source>
</evidence>
<accession>F6B7T2</accession>